<dbReference type="InterPro" id="IPR011050">
    <property type="entry name" value="Pectin_lyase_fold/virulence"/>
</dbReference>
<dbReference type="SMART" id="SM00869">
    <property type="entry name" value="Autotransporter"/>
    <property type="match status" value="1"/>
</dbReference>
<evidence type="ECO:0000259" key="2">
    <source>
        <dbReference type="PROSITE" id="PS51208"/>
    </source>
</evidence>
<organism evidence="3 4">
    <name type="scientific">Limnobaculum parvum</name>
    <dbReference type="NCBI Taxonomy" id="2172103"/>
    <lineage>
        <taxon>Bacteria</taxon>
        <taxon>Pseudomonadati</taxon>
        <taxon>Pseudomonadota</taxon>
        <taxon>Gammaproteobacteria</taxon>
        <taxon>Enterobacterales</taxon>
        <taxon>Budviciaceae</taxon>
        <taxon>Limnobaculum</taxon>
    </lineage>
</organism>
<gene>
    <name evidence="3" type="ORF">HYN51_04675</name>
</gene>
<reference evidence="3 4" key="1">
    <citation type="journal article" date="2019" name="Int. J. Syst. Evol. Microbiol.">
        <title>Limnobaculum parvum gen. nov., sp. nov., isolated from a freshwater lake.</title>
        <authorList>
            <person name="Baek C."/>
            <person name="Shin S.K."/>
            <person name="Yi H."/>
        </authorList>
    </citation>
    <scope>NUCLEOTIDE SEQUENCE [LARGE SCALE GENOMIC DNA]</scope>
    <source>
        <strain evidence="3 4">HYN0051</strain>
    </source>
</reference>
<dbReference type="SUPFAM" id="SSF51126">
    <property type="entry name" value="Pectin lyase-like"/>
    <property type="match status" value="20"/>
</dbReference>
<evidence type="ECO:0000313" key="3">
    <source>
        <dbReference type="EMBL" id="AWH87913.1"/>
    </source>
</evidence>
<dbReference type="Pfam" id="PF12951">
    <property type="entry name" value="PATR"/>
    <property type="match status" value="48"/>
</dbReference>
<dbReference type="EMBL" id="CP029185">
    <property type="protein sequence ID" value="AWH87913.1"/>
    <property type="molecule type" value="Genomic_DNA"/>
</dbReference>
<dbReference type="PANTHER" id="PTHR35037:SF3">
    <property type="entry name" value="C-TERMINAL REGION OF AIDA-LIKE PROTEIN"/>
    <property type="match status" value="1"/>
</dbReference>
<dbReference type="OrthoDB" id="6053567at2"/>
<dbReference type="KEGG" id="lpv:HYN51_04675"/>
<keyword evidence="4" id="KW-1185">Reference proteome</keyword>
<sequence>MEYCNMAPLFINKETGHPEYKLSPLVVSLYRAFPLLVMGLISNVADAACGATGGSVTTPETGNCTISTAGSTLTLDSSFTGLLTYTGNNTALTINSGGSYVYSGGTNTGILISGPTNTSWILTNQGSVTVPSGSGAADLIGLRTSGNYTIINNGSLINSSATGSANTIESSVNNTNVILNNAGTISSVNGETLNLTGTSTYIINNSADATISSASGMALNIAGNNTTIDNYGTISTGNNYAIWNNAGTINITNEVGGTISSTTRTMQLYGTANIINRGLISTAAGGSDWAINSNAAITVRNAGTIQNTSGQGAMFWSGTADTLILEPGSIITGFVDAAGGNDLLALGGETGSDSFNLSLIGNSTQYRRFVLFDKQENSSWTLTNTGTQNWTLSGGLLAIGSGAQLNGNIKNTTNNNVSLQLTGTLNASGNGTTAIQFDGTGQNALIIDSSAVLSGSNTSLVKNNGGTLTVTGQGSYTGLVNVSNSSGILQIGDNGSGTGGSISNNITDSGTVAFNRSDNYAYTGIISGTGALAQSGSGTTTLTNVQTLTGDTTINNGTLQAGIANMIANSSGLLINSGTFDLNGLNQTLKNLNGGTDGAITMGANNSTSLTVNNTASDVYSGTITGTGSLLKQNIGSLTLTGNVNLTGDVSSNIQVTGGSLLINGGNTVEDSSTQITNSSALTVSGAGSTLKSRVTTSVGASGAGILNVSNSGTVLTNTLSGTSSGQVNLDSGILKALASNNAFISGFSTTGLALLNGGGTVDSNGFDIATGNAFSGVGRLTKTGEGTFTLTGANTHSGGTNVSGGVLRLTNAGSIGSSAVSIDSAGTLFVDSPSSGNYQFNNSLTGNGILLVSLLDKTNTFQFGSGTGNLFAGTAQLGNSTFTLSGDNTVALTDATLQLDTGSTVIVDSGTQTIGGVIFNGGTLRFENLPTGVINADTLTLGSGTVAVSPDNIVNSTANILQQDEGADFRLITAGSVTGDVSGLTLTDLSNNPIADTANIQQGGDTVAIGSYAISLGNDASGLYTHYALTELQLLSGFTTTLSNDATTPSGADELHALITGDGDLAINASTSITLNNGGNSYTGNTYINGGTLILGADNVLGAGKSLWYRADNTSVDLNGKTHIVSLLTNNAAISGATLNINGGNLTLRGNTESVFAVGLIGSSGSVTIDNGNGTGLTLTGNNTYTGDMTINSGSSLTIAETGNYAGDITNNSNLIFTNSADLTYGGVISGSGTLEKNSGSTMLTLTGDNTFDGSTLINLGTLQVGSGGSSGSLTGNITNNDALIFNRLDDTTYSGVLSGSGSFTKLGAGSLTLSASGSAQGDITVNAGTLIFSQAGDFDANNLTTSSGTAITLNDNSTLNISGALTQSSGSTLNATLGVNEPVITADTAALDGTLNIAGIDSSITPSSASALANTTTTMIHTTGGITGNFSTINLSGAASEYDYLTIGGFRSSDGYDYDIGYGLTWLAGPALGDGTFTLTNSDDTFDVDVVLADQTGPFTSGWNGKNLTKEGDGTLLLSAVNTYTGATLIDGGTLQIGVENAFATSSRIEIGSGATLDLQHFDQQINNLLGRGHLNLGSAVLTINSVNDTGFIGDITGTGSLIKVGTNNLSLSGINSYSGGTEIQNGILTLYDMHSAGSGEIYNQSALTLTVDTDQTLINQLNGLGSLAKEGAGVVTLTGAGSSQGYINLNEGGLIFDQGDVFNTGYLSLNYNTSVGITANTSLNLSDRLALNNLTIMSVALGNVNPIVTANTATLGGILNITGIDDGITVAKASDLAATQKTIIHTLSSLTDDFLSVSLGGAASSVDYLTISAGVNGLDYNVGFGLTWLAGPAQGNGVFTLSDIADSFDVDMTLADQTGPFTSTWDGKTLTKQGLGLLQLSSVNTYTGSTLINAGTLQTGIANAFATSSDVNIAGNATLDMNGFAQQANNLAGSGHITLGSGVLTVNSSIDTLFSGDINGTGSLIKSGAGQLTLSGVNLYSGNTTISAGTLKATQSGALSSGSIANNGTLELNFSADNSLGNILSGGGSLVKTGTGNASLIGVGSSQGAVNVNEGALTLAQVGGFSATSLTTDTDAITYLGLDSSLNLSGALTQHSGATLDVTLGTINPLITAGSAVLDGVLNVTGLDTTEIPAQASELETARWNIIHTTSGITGDFSSVNLGGASSSVDYLTLAGHIVNGTDYSVGFGLTWLEGAALGNGIFTLADSNDNFNVDVVLADQTGPFTSGWDGKTLTKEGLGTLQLSSVNTYTGSTFINQGTLLTGVANAFASSSDVTVASGATLNLNSLAQQANNLSGTGHILLGTAALTANNSTATTFGGNIDGSGSLIKLGTGTLTLSGTNSYSNGTTIGEGTLKATQGDALGTSDITNNATLELDFASDSIVDNVLSGTGNLVKSGDGKATLTGVSSSQNNVAINAGTLTLSLGSVFSAGDLNTADGAIIDIAEGTTVDLSGALTQSSGAALNVALGSSADPIINADSATLDGILNVTGFTASVPTSASELTNSQYTILHTSAGITGDFSSVNLSGAASTVDYLTLAGKVVNGTDYDIGFGLTWMAGNALGNGTFTLTNLTDSFNVDVVLADQTGLFASNWDGKSLTKEGLGILQLSSANTYTGSTLINAGTLRAGIANAFATSGNVNIASNATLDLNSLAQQANDLGGTGHITLGSGILTTNSLSNTTFSGDISGTGSLIKTGTGILTLSGLSHYSGGTTINAGTLKATQGGVVGSGDIVNNSIFELDFVGNSTLDNVLIGSGNLIKTGGGNATLTGAGSAQGAINVNTGTLTLAQGDTFIASSLNTATGATTAITNDTQLNIGGALIQSDGANLNVVLGTLQPIITANTAALDGTLSISGFTTGAPASASELANTQRTVIHTTGGITGDFSSLDLGGAASSVDYLTLTGKVSGLDYNIGFGLTWEAGEALGDGTFTLANADDLFNVDVVLADQTGTFTSDWDGKSLTKAGLGTLQLSSVNTYTGSTLINAGTLQAGIADAFATSSDVTVASGATLDLNDFDQQANNLTGAGSILLGSAELTANNSANTAFSGVIEGTGSLTKTGTGTLTLSGINTYQGGSSLSSGNLIATQGSALGTGTVDNTALLELNFASDSTLSNVLSGTGSLTKSGTGTATLNGVGSTQGIILVDQGTLNFTQSGAFNGNSLTTADGASTSLAADASLNLSGALTQSASAILNVAIGNVQPAITAESAALSGTLNITGLTTEAPTNASDLTSTEFTVIHTTGTGGITGDFSSLDLGGAASSVDYLILAGRVVNNIDYNIGFGLTWEAGEALGDGTFTLANADDLFNVDVVLADQTGTFTSDWDGKSLTKAGLGTLQLSSVNTYTGSTLINAGTLQAGIADAFATSSDVTVASGATLDLNDFDQQANNLTGAGSILLGSAELTANNSANTAFSGVIEGTGSLTKTGTGTLTLSGINTYQGGSSLSSGNLIATQGSALGTGTVDNTALLELNFASDSTLSNVLSGTGSLTKSGTGTATLNGVGSTQGIILVDQGTLNFTQSGAFNGNSLTTADGASTSLAADASLNLSGALTQSASAILNVAIGNVQPAITAESAALSGTLNITGLTTEAPTNASDLTSTEFTVIHTTGTGGITGDFSSLDLGGAASSVDYLILAGRVVNNIDYNIGFGLTWEAGEALGNGTFTLATDDLFNVDVVLADQTGTFTSGWDGKSLTKAGLGTLQLSSVNTYTGSTLINAGTLQAGIADAFATSSDVTVASGATLDLNDFDQQANNLTGAGSILLGSAELTANNSANTAFSGVIEGTGSLTKTGTGTLTLSGINTYQGGSSLSSGKVIATQGSALGTGTVDNAALLELNFASDSTLSNVLSGTGSLTKSGTGTATLNGVGSTQGIIHVDQGTLNFAQSGAFNGNSLTTADGASTSLAADASLNLSGALTQNASAILNVAIGNVQPAITADSAALGGTLNITGLTTEAPTNASDLTSTEFTVIHTTGTGGITGDFTTVNLDGAASSVDYLILAGRVVNNADYNVGFGLTWEAGSPLGNGTFTLANADDLFNVDVVLADQTGTFTSDWDGKSLTKAGLGTLQLSSVNTYTGSSLINAGTLQAGIADAFATSSDVTVASGATLDLNDFDQQANNLTGAGSILLGSAELTANNSANTAFSGVIEGTGSLTKTGTGTLTLSGINTYQGGSSLSSGNLIATQGSALGTGTVDNTALLELNFASDSTLSNVLSGTGGLTKSGAGTATLNGVGSTQGIIHVDQGTLNFAQSGVFNGNSLTTADGASTSLVADASLNLSGALTQSASAILNVAIGNVQPAITAESAALSGTLNITGLTTEAPTSASALTNTEFTVIHTTGAGGISGDFTTVNLDGAASSVDYLILDGRVVNNADYNVGFGLTWEAGSSLGNGTFTLANADDLFNVDVVLADQTGTFTSGWDGKSLTKAGLGTLQLSSVNTYTGSTLINAGTLQAGIADAFATSSDVTVASGATLDLNNFDQQANNLTGAGSILLGSAELTANSSANTAFSGVIEGTGSLTKTGTGTLTLSGINTYQGGSSLSSGKLIATQGSALGTGTVDNAALLELNFASDSTLSNVLSGTGSLTKSGTGTATLNGVGSTQGIIHVDQGTLNFTQSGVFNGNSLTTADGASTSLAADASLNLSGALTQNASAILNVAVGSVQPVITADSATLGGTLNITGLTTEAPTNASDLTSTEFTVIHTTGTGGITGDFSSLDLGGAASSVDYLILAGRVVNNIDYNIGFGLTWEAGEALGHGTFTLANADDLFNVDVVLADQTGTFTSGWDGKSLTKAGLGTLQLSSVNTYTGSTLINAGTLQAGIADAFATSSDVTVASGATLDLNDFDQQANNLTGAGSILLGSAELTANNSANTAFSGVIEGTGSLTKTGTGTLTLSGINTYQGGSSLSSGNLIATQGSALGTGTVDNAALLELNFASDSTLSNVLSGTGSLTKSGVGTATLNGVGSTQGIINVDQGTLNFAQSGVFNGNSLTTADGASTSLAADASLNLNGALTQSASAILNVAIGNVQPAITAESAALGGTLNITGLTTEAPTNASDLTSTEFTVIHTTGTGGITGDFTTVNLDGAASSVDYLILAGRVVNNIDYNVGFGLTWQAGEALGNGTFTLATDDLFNVDVVLADQTGTFTSDWDGKSLTKAGLGTLQLSSVNTYTGSTLINAGTLQAGIADAFATSSDVTVASGATLDLNDFDQQANNLTGAGSILLGSAELTANNSANTAFSGVIEGTGSLTKTGTGTLTLSGINTYQGGSSLSSGKLIATQGSALGTGTVDNAALLELNFASDSTLSNVLSGTGSLTKSGTGTATLNGVGSTQGIIHVDQGTLNFTQSGAFNGNSLTTADGASTSLAADASLNLSGALTQNASAILNVAIGNVQPVITADSAALGGTLNITGLTTEAPTNASDLTSTEFTVIHTTGTGGITGDFTTVNLDGAASSVDYLILAGRVVNNADYNVGFGLTWEAGSPLGNGTFTLANAGDLFNVDVVLADQTGTFTSGWDGKSLTKAGLGTLQLSSVNTYTGSTLINAGTLQAGIADAFATSSDVSIADSGTLDLNGFAQQANNLSGTGHISLGSAALTTNNTANTTFSGDINGTGSLIKTGAGVLTLSGVSTYSGGSTISAGTLKATQGGSLGVGNVTNNSVLQLDFVNNSTLANRLTGSGELVKAGSGNATLSGLGSSQGIVNVDGGTLTLAQGDTFVASSLNTASGATTAIANDTRLNISGALTQNDGATLNVALGTTPPTITASTAVLDGTLNISGFTESAPTNASELINTQFTIIHTTGGITGDFSNVNLGGATNSADYLQLASHVVNGLDYNVGFGLTWEAGDTLGNGTFTLTNISDSFNVDVVLADQTGTFTSGWDGKSLTKAGLGTLQLSSVNTYTGSTLINAGTLQAGIADAFATSSDVTVASGATLDLNDFDQQANNLTGAGSILLGSAELTANSSANTAFSGVIEGTGSLTKTGTGTLTLSGINTYQGGSSLSSGNLIATQGSALGTGTVDNAALLELNFASDSTLSNVLSGTGSLTKSGAGTATLNGVGSTQGIIHVDQGTLNFAQSGAFNGNSLTTADGASTSLAADASLNLSGALTQNASAILNVAIGNVQPVITADSAALGGTLNITGFTTGAPTSASALTNTEFTVIHTTGAGGISGDFTTVNLDGAASSVDYLILAGRVVNNADYNVGFGLTWEAGSSLGNGTFTLANTDDLFNVDVVLADQTGTFTSGWDGKSLTKAGLGTLQFSSVNTYTGSTLINAGTLQAGIADAFATSSDVSIADSGTLDLNGFAQQANNLSGTGHISLGSAALTTNNTANTTFSGDINGTGSLIKTGAGVLTLSGVSTYSGGSTISAGTLDITQAGALGTGNVTNNSVLQLDFANDSTLTNVLSGSGNLVKSGAGNAILNAVGSSQGTVNINAGTLTLAQGGAFNASSLTTAGGSAIELATDATLNLSGVLTQQSDAMLGVRLGSVEPLITASAAALGGTLKVVGIDTSAIPDKASEIPSGLFTIIHTTGGITGDFDSVDLNGASSSADYLIVNAAKSLNNNDYNVGFGLTWLAGADMGNGTFTLVNQDDTFNVDIALANGAASATGWDGKSLTKEGAGTLILSAANLYTGNTVVNNGLLRTDIADAFANSANVVIGNNGTLNLNSFDQQINNLTGNGNIVLGNAVLTANSNASSTFDGAISGHGSLIKAGSEALTLSGMNFYSGGTTITQGRLIGTQGNALGVNGIVNNAELELAFAQNGILNNQLTGSGNLIKSGSGIAILAHNNSSQGNVSVNQGVLHLTQEGVFSAANYDSAVGATTSLATNATLDVSNQFNINGVLDVVARGNPPLITADSANIGSVAVINVAGYSAPETTTASQLANSLFTIIQTSAPGNLTGHFASGTAGGAVSPVDYLSITSINDGNKFDVGLALSWYAAHTGLPAKAIGDFTLTGQNEYFDLDALLMDEVANPASGWDGKSLTKAGAGTLELSKANLYTGATLINGGTLLAGHSDIIAQSSQLIIGEGASFDLNSFDQHVNNLTGSGHVVLGDAQLIANNSVDSTFSGAIDGFGSLSKTGSGTLTLTNDNTFTGSTTINEGTLQLGNGGTTGRVAGALVTNAQLTFNHSDNYAYGGVISGNGMLTQQGTGQLSFNQNQTYSGATNVNAGSLVLMNEALLATSSVSVAEGAILGGYGGVAGDVINHGLLAVADALPGMSDSPTGVFTVGGQLVNSGELRMASLLPASQLVVKGNYVGNNGLLTLSTVLGDDNSATDKLVVQGDTSGSTRVVVNNSGGNGAATVNGIEIIHVGGQSNGQFALANRVVAGAYEYSLNQGLPTQADGNWYLRSVSDEGDDTPQWRPESGAYLGNQSMAALMQIHTLFDRQGAQYTQNDGSSWGRIIGGHTESKAASGHVDMNGDYSLVQFGTDIAAYQRDNQRLQIGLMGSWGNADTDATGNSDLNGIHHSATGSVNGFNLGAYATWFADVQRQSGAYVDSWTQYGWYDNEVKGEGQRSDSYDSHLWSSSLEIGYSLMLNPQNEKHLLRLTPQAQVIYSRYTADTFTDSSNTAVSGQNNETYSTRLGLRLSDDILDDAYAVQPYAELNWWHHNQNSAVTLDSMHIEENIPKDRGELKLGLQGNFSQRWQGWINVSATDDFDHYQKLEGAVGVRYVW</sequence>
<dbReference type="PANTHER" id="PTHR35037">
    <property type="entry name" value="C-TERMINAL REGION OF AIDA-LIKE PROTEIN"/>
    <property type="match status" value="1"/>
</dbReference>
<feature type="domain" description="Autotransporter" evidence="2">
    <location>
        <begin position="7384"/>
        <end position="7666"/>
    </location>
</feature>
<dbReference type="InterPro" id="IPR043990">
    <property type="entry name" value="AC_1"/>
</dbReference>
<dbReference type="CDD" id="cd01344">
    <property type="entry name" value="PL2_Passenger_AT"/>
    <property type="match status" value="1"/>
</dbReference>
<dbReference type="Proteomes" id="UP000244908">
    <property type="component" value="Chromosome"/>
</dbReference>
<dbReference type="SUPFAM" id="SSF103515">
    <property type="entry name" value="Autotransporter"/>
    <property type="match status" value="1"/>
</dbReference>
<protein>
    <recommendedName>
        <fullName evidence="2">Autotransporter domain-containing protein</fullName>
    </recommendedName>
</protein>
<dbReference type="NCBIfam" id="TIGR02601">
    <property type="entry name" value="autotrns_rpt"/>
    <property type="match status" value="35"/>
</dbReference>
<dbReference type="InterPro" id="IPR051551">
    <property type="entry name" value="Autotransporter_adhesion"/>
</dbReference>
<accession>A0A2Y9TW30</accession>
<evidence type="ECO:0000313" key="4">
    <source>
        <dbReference type="Proteomes" id="UP000244908"/>
    </source>
</evidence>
<evidence type="ECO:0000256" key="1">
    <source>
        <dbReference type="ARBA" id="ARBA00022729"/>
    </source>
</evidence>
<proteinExistence type="predicted"/>
<dbReference type="Gene3D" id="2.160.20.20">
    <property type="match status" value="11"/>
</dbReference>
<name>A0A2Y9TW30_9GAMM</name>
<dbReference type="InterPro" id="IPR036709">
    <property type="entry name" value="Autotransporte_beta_dom_sf"/>
</dbReference>
<dbReference type="InterPro" id="IPR005546">
    <property type="entry name" value="Autotransporte_beta"/>
</dbReference>
<keyword evidence="1" id="KW-0732">Signal</keyword>
<dbReference type="PROSITE" id="PS51208">
    <property type="entry name" value="AUTOTRANSPORTER"/>
    <property type="match status" value="1"/>
</dbReference>
<dbReference type="InterPro" id="IPR012332">
    <property type="entry name" value="Autotransporter_pectin_lyase_C"/>
</dbReference>
<dbReference type="InterPro" id="IPR013425">
    <property type="entry name" value="Autotrns_rpt"/>
</dbReference>